<dbReference type="KEGG" id="halt:IM660_05625"/>
<dbReference type="Proteomes" id="UP000593758">
    <property type="component" value="Chromosome"/>
</dbReference>
<dbReference type="Gene3D" id="1.10.10.60">
    <property type="entry name" value="Homeodomain-like"/>
    <property type="match status" value="1"/>
</dbReference>
<proteinExistence type="predicted"/>
<dbReference type="GO" id="GO:0045892">
    <property type="term" value="P:negative regulation of DNA-templated transcription"/>
    <property type="evidence" value="ECO:0007669"/>
    <property type="project" value="InterPro"/>
</dbReference>
<dbReference type="InterPro" id="IPR036271">
    <property type="entry name" value="Tet_transcr_reg_TetR-rel_C_sf"/>
</dbReference>
<dbReference type="GO" id="GO:0000976">
    <property type="term" value="F:transcription cis-regulatory region binding"/>
    <property type="evidence" value="ECO:0007669"/>
    <property type="project" value="TreeGrafter"/>
</dbReference>
<dbReference type="EMBL" id="CP063169">
    <property type="protein sequence ID" value="QOR71754.1"/>
    <property type="molecule type" value="Genomic_DNA"/>
</dbReference>
<name>A0A7M1SXQ7_9MICO</name>
<reference evidence="6 7" key="1">
    <citation type="submission" date="2020-10" db="EMBL/GenBank/DDBJ databases">
        <title>Haloactinobacterium sp. RN3S43, a bacterium isolated from saline soil.</title>
        <authorList>
            <person name="Sun J.-Q."/>
        </authorList>
    </citation>
    <scope>NUCLEOTIDE SEQUENCE [LARGE SCALE GENOMIC DNA]</scope>
    <source>
        <strain evidence="6 7">RN3S43</strain>
    </source>
</reference>
<dbReference type="InterPro" id="IPR004111">
    <property type="entry name" value="Repressor_TetR_C"/>
</dbReference>
<keyword evidence="2 4" id="KW-0238">DNA-binding</keyword>
<evidence type="ECO:0000256" key="3">
    <source>
        <dbReference type="ARBA" id="ARBA00023163"/>
    </source>
</evidence>
<evidence type="ECO:0000313" key="7">
    <source>
        <dbReference type="Proteomes" id="UP000593758"/>
    </source>
</evidence>
<dbReference type="RefSeq" id="WP_193498408.1">
    <property type="nucleotide sequence ID" value="NZ_CP063169.1"/>
</dbReference>
<dbReference type="GO" id="GO:0003700">
    <property type="term" value="F:DNA-binding transcription factor activity"/>
    <property type="evidence" value="ECO:0007669"/>
    <property type="project" value="TreeGrafter"/>
</dbReference>
<protein>
    <submittedName>
        <fullName evidence="6">Helix-turn-helix transcriptional regulator</fullName>
    </submittedName>
</protein>
<dbReference type="Gene3D" id="1.10.357.10">
    <property type="entry name" value="Tetracycline Repressor, domain 2"/>
    <property type="match status" value="1"/>
</dbReference>
<dbReference type="Pfam" id="PF02909">
    <property type="entry name" value="TetR_C_1"/>
    <property type="match status" value="1"/>
</dbReference>
<dbReference type="PANTHER" id="PTHR30055:SF151">
    <property type="entry name" value="TRANSCRIPTIONAL REGULATORY PROTEIN"/>
    <property type="match status" value="1"/>
</dbReference>
<evidence type="ECO:0000256" key="1">
    <source>
        <dbReference type="ARBA" id="ARBA00023015"/>
    </source>
</evidence>
<evidence type="ECO:0000259" key="5">
    <source>
        <dbReference type="PROSITE" id="PS50977"/>
    </source>
</evidence>
<dbReference type="PANTHER" id="PTHR30055">
    <property type="entry name" value="HTH-TYPE TRANSCRIPTIONAL REGULATOR RUTR"/>
    <property type="match status" value="1"/>
</dbReference>
<feature type="DNA-binding region" description="H-T-H motif" evidence="4">
    <location>
        <begin position="50"/>
        <end position="69"/>
    </location>
</feature>
<keyword evidence="3" id="KW-0804">Transcription</keyword>
<organism evidence="6 7">
    <name type="scientific">Ruania alkalisoli</name>
    <dbReference type="NCBI Taxonomy" id="2779775"/>
    <lineage>
        <taxon>Bacteria</taxon>
        <taxon>Bacillati</taxon>
        <taxon>Actinomycetota</taxon>
        <taxon>Actinomycetes</taxon>
        <taxon>Micrococcales</taxon>
        <taxon>Ruaniaceae</taxon>
        <taxon>Ruania</taxon>
    </lineage>
</organism>
<dbReference type="InterPro" id="IPR001647">
    <property type="entry name" value="HTH_TetR"/>
</dbReference>
<evidence type="ECO:0000256" key="2">
    <source>
        <dbReference type="ARBA" id="ARBA00023125"/>
    </source>
</evidence>
<dbReference type="Pfam" id="PF00440">
    <property type="entry name" value="TetR_N"/>
    <property type="match status" value="1"/>
</dbReference>
<dbReference type="PROSITE" id="PS50977">
    <property type="entry name" value="HTH_TETR_2"/>
    <property type="match status" value="1"/>
</dbReference>
<dbReference type="SUPFAM" id="SSF48498">
    <property type="entry name" value="Tetracyclin repressor-like, C-terminal domain"/>
    <property type="match status" value="1"/>
</dbReference>
<dbReference type="SUPFAM" id="SSF46689">
    <property type="entry name" value="Homeodomain-like"/>
    <property type="match status" value="1"/>
</dbReference>
<sequence>MADPDRLLTLLWRHDLPTHRRRGPVPGHSVDELVHAAVALADHDGITSVTMRALAREVGIAPMSVYTHVPDREALLALMVDHVLGELPTASWGRLGWRRRVRQVADAHLALLAAHPWLTDADALNRPSLGPGGVGAYEWELGAFTPLGLDDLSTDRARALVLAFVRENARSGRQARAAAAAQSDQDWWDAHGPVLAQVATAGRYPLATRIGSAAGQVQGSAYDGDGAYEFGVERIIDGLAAMLR</sequence>
<dbReference type="AlphaFoldDB" id="A0A7M1SXQ7"/>
<dbReference type="InterPro" id="IPR050109">
    <property type="entry name" value="HTH-type_TetR-like_transc_reg"/>
</dbReference>
<evidence type="ECO:0000313" key="6">
    <source>
        <dbReference type="EMBL" id="QOR71754.1"/>
    </source>
</evidence>
<keyword evidence="7" id="KW-1185">Reference proteome</keyword>
<gene>
    <name evidence="6" type="ORF">IM660_05625</name>
</gene>
<dbReference type="InterPro" id="IPR009057">
    <property type="entry name" value="Homeodomain-like_sf"/>
</dbReference>
<feature type="domain" description="HTH tetR-type" evidence="5">
    <location>
        <begin position="27"/>
        <end position="87"/>
    </location>
</feature>
<evidence type="ECO:0000256" key="4">
    <source>
        <dbReference type="PROSITE-ProRule" id="PRU00335"/>
    </source>
</evidence>
<keyword evidence="1" id="KW-0805">Transcription regulation</keyword>
<accession>A0A7M1SXQ7</accession>